<gene>
    <name evidence="5" type="ORF">S03H2_39756</name>
</gene>
<comment type="caution">
    <text evidence="5">The sequence shown here is derived from an EMBL/GenBank/DDBJ whole genome shotgun (WGS) entry which is preliminary data.</text>
</comment>
<dbReference type="Pfam" id="PF00271">
    <property type="entry name" value="Helicase_C"/>
    <property type="match status" value="1"/>
</dbReference>
<feature type="non-terminal residue" evidence="5">
    <location>
        <position position="1"/>
    </location>
</feature>
<dbReference type="InterPro" id="IPR001650">
    <property type="entry name" value="Helicase_C-like"/>
</dbReference>
<protein>
    <recommendedName>
        <fullName evidence="4">Helicase C-terminal domain-containing protein</fullName>
    </recommendedName>
</protein>
<dbReference type="GO" id="GO:0043138">
    <property type="term" value="F:3'-5' DNA helicase activity"/>
    <property type="evidence" value="ECO:0007669"/>
    <property type="project" value="TreeGrafter"/>
</dbReference>
<evidence type="ECO:0000259" key="4">
    <source>
        <dbReference type="PROSITE" id="PS51194"/>
    </source>
</evidence>
<dbReference type="GO" id="GO:0006310">
    <property type="term" value="P:DNA recombination"/>
    <property type="evidence" value="ECO:0007669"/>
    <property type="project" value="TreeGrafter"/>
</dbReference>
<evidence type="ECO:0000313" key="5">
    <source>
        <dbReference type="EMBL" id="GAH51205.1"/>
    </source>
</evidence>
<organism evidence="5">
    <name type="scientific">marine sediment metagenome</name>
    <dbReference type="NCBI Taxonomy" id="412755"/>
    <lineage>
        <taxon>unclassified sequences</taxon>
        <taxon>metagenomes</taxon>
        <taxon>ecological metagenomes</taxon>
    </lineage>
</organism>
<reference evidence="5" key="1">
    <citation type="journal article" date="2014" name="Front. Microbiol.">
        <title>High frequency of phylogenetically diverse reductive dehalogenase-homologous genes in deep subseafloor sedimentary metagenomes.</title>
        <authorList>
            <person name="Kawai M."/>
            <person name="Futagami T."/>
            <person name="Toyoda A."/>
            <person name="Takaki Y."/>
            <person name="Nishi S."/>
            <person name="Hori S."/>
            <person name="Arai W."/>
            <person name="Tsubouchi T."/>
            <person name="Morono Y."/>
            <person name="Uchiyama I."/>
            <person name="Ito T."/>
            <person name="Fujiyama A."/>
            <person name="Inagaki F."/>
            <person name="Takami H."/>
        </authorList>
    </citation>
    <scope>NUCLEOTIDE SEQUENCE</scope>
    <source>
        <strain evidence="5">Expedition CK06-06</strain>
    </source>
</reference>
<proteinExistence type="predicted"/>
<keyword evidence="1" id="KW-0547">Nucleotide-binding</keyword>
<evidence type="ECO:0000256" key="1">
    <source>
        <dbReference type="ARBA" id="ARBA00022741"/>
    </source>
</evidence>
<dbReference type="SUPFAM" id="SSF52540">
    <property type="entry name" value="P-loop containing nucleoside triphosphate hydrolases"/>
    <property type="match status" value="1"/>
</dbReference>
<keyword evidence="3" id="KW-0238">DNA-binding</keyword>
<keyword evidence="2" id="KW-0067">ATP-binding</keyword>
<name>X1H272_9ZZZZ</name>
<dbReference type="PROSITE" id="PS51194">
    <property type="entry name" value="HELICASE_CTER"/>
    <property type="match status" value="1"/>
</dbReference>
<sequence>AHERILDRFVTGEADVMVGTQMIAKGLDLPKVTLVGVITADTLINLPDIRSSERTFQLLTQVAGRAGRSILGGKVIIQTYTPRHPAIQAASRHDYWAFYQQEMAFRRKHWYPPISRLIRLLYLHASADKAQREAQDLHQILTLKIARLGLPEINLIGPAPSFFSRLRGKSRWQIVIRGTDPRVLLKDLRLPLGWRVDVDPVSLL</sequence>
<dbReference type="AlphaFoldDB" id="X1H272"/>
<dbReference type="GO" id="GO:0006270">
    <property type="term" value="P:DNA replication initiation"/>
    <property type="evidence" value="ECO:0007669"/>
    <property type="project" value="TreeGrafter"/>
</dbReference>
<dbReference type="GO" id="GO:0003677">
    <property type="term" value="F:DNA binding"/>
    <property type="evidence" value="ECO:0007669"/>
    <property type="project" value="UniProtKB-KW"/>
</dbReference>
<feature type="domain" description="Helicase C-terminal" evidence="4">
    <location>
        <begin position="1"/>
        <end position="106"/>
    </location>
</feature>
<accession>X1H272</accession>
<dbReference type="EMBL" id="BARU01024607">
    <property type="protein sequence ID" value="GAH51205.1"/>
    <property type="molecule type" value="Genomic_DNA"/>
</dbReference>
<dbReference type="Pfam" id="PF18074">
    <property type="entry name" value="PriA_C"/>
    <property type="match status" value="1"/>
</dbReference>
<dbReference type="Gene3D" id="3.40.50.300">
    <property type="entry name" value="P-loop containing nucleotide triphosphate hydrolases"/>
    <property type="match status" value="1"/>
</dbReference>
<dbReference type="InterPro" id="IPR027417">
    <property type="entry name" value="P-loop_NTPase"/>
</dbReference>
<dbReference type="PANTHER" id="PTHR30580:SF0">
    <property type="entry name" value="PRIMOSOMAL PROTEIN N"/>
    <property type="match status" value="1"/>
</dbReference>
<evidence type="ECO:0000256" key="2">
    <source>
        <dbReference type="ARBA" id="ARBA00022840"/>
    </source>
</evidence>
<dbReference type="GO" id="GO:0006302">
    <property type="term" value="P:double-strand break repair"/>
    <property type="evidence" value="ECO:0007669"/>
    <property type="project" value="TreeGrafter"/>
</dbReference>
<dbReference type="PANTHER" id="PTHR30580">
    <property type="entry name" value="PRIMOSOMAL PROTEIN N"/>
    <property type="match status" value="1"/>
</dbReference>
<dbReference type="GO" id="GO:0005524">
    <property type="term" value="F:ATP binding"/>
    <property type="evidence" value="ECO:0007669"/>
    <property type="project" value="UniProtKB-KW"/>
</dbReference>
<evidence type="ECO:0000256" key="3">
    <source>
        <dbReference type="ARBA" id="ARBA00023125"/>
    </source>
</evidence>
<dbReference type="InterPro" id="IPR041236">
    <property type="entry name" value="PriA_C"/>
</dbReference>